<reference evidence="6" key="1">
    <citation type="submission" date="2019-06" db="EMBL/GenBank/DDBJ databases">
        <authorList>
            <person name="Broberg M."/>
        </authorList>
    </citation>
    <scope>NUCLEOTIDE SEQUENCE [LARGE SCALE GENOMIC DNA]</scope>
</reference>
<dbReference type="SMART" id="SM00248">
    <property type="entry name" value="ANK"/>
    <property type="match status" value="4"/>
</dbReference>
<dbReference type="Proteomes" id="UP000754883">
    <property type="component" value="Unassembled WGS sequence"/>
</dbReference>
<keyword evidence="4" id="KW-1133">Transmembrane helix</keyword>
<accession>A0A9N9UZC7</accession>
<evidence type="ECO:0000256" key="1">
    <source>
        <dbReference type="ARBA" id="ARBA00022737"/>
    </source>
</evidence>
<dbReference type="AlphaFoldDB" id="A0A9N9UZC7"/>
<evidence type="ECO:0000256" key="2">
    <source>
        <dbReference type="ARBA" id="ARBA00023043"/>
    </source>
</evidence>
<name>A0A9N9UZC7_9HYPO</name>
<sequence>MALCIAKRADGMFFWARIMLDQLVANKSLLERDKVQATIDSTPQEIMTYLEQKFEGERSFIRRKGKILGTAAKLAIGWIVNSKEPLTVDELIDAMRISSDLGVLKPSEIKEIGPQMVSYVHYMVYDKPHGAIHIPLRSVRLYLQHKVATDWISDIDAVIGRTCIAYLSRSVFKTGLCFSVPDSEAQLESYPLYAYAAKHWGHHASKATGSDLQRIVDFLDHDLLVGNAYQAMKEAQSEPSWELETGVTGLHLAALFGLETVVHAMLKPGHDRSTAKDSLGRTPLDWAIKGNQKAVEELLRNHLTVTTSDGNGYGPNERRAWNRTQLHEAAMQGDITPVHKLLREGASIDAKDNNGETALNIAFRLGLFEVAKVLLECSASTTGITATDLRRVYEKNNSDVLHLVQSPRGKSSLDFLLDSDTDIIDEILSSTIQDTNHRHLFVFDEKSTNFWESGWFPKSHAENELIFIEELPHATSGNRSVYRYSASFRFPVSESTEGILSDMYGKNSGKTRMGVSWIMVQPQNESRRSRLEPAAYFSNLPQVFIPNQQLRLLMQLIECLKTRWLEVCQEGRNRVQGLREEIRCKSGNDLSLLELLMFHGQEWAAMRRLLQRQADATISFGERYHRHYSEFDAMDGLKEAVQDLQDSIGKQLDSLDSAYEMFIAMEYNLVSLREAERSNSMAQSMKRLSWITSLFGMNIDLLKDNPDWRWFLLIGGIFLSLTFTGWLVFKFTEFRSLRMA</sequence>
<dbReference type="InterPro" id="IPR036770">
    <property type="entry name" value="Ankyrin_rpt-contain_sf"/>
</dbReference>
<dbReference type="InterPro" id="IPR002110">
    <property type="entry name" value="Ankyrin_rpt"/>
</dbReference>
<protein>
    <recommendedName>
        <fullName evidence="7">Ankyrin</fullName>
    </recommendedName>
</protein>
<reference evidence="5 6" key="2">
    <citation type="submission" date="2021-10" db="EMBL/GenBank/DDBJ databases">
        <authorList>
            <person name="Piombo E."/>
        </authorList>
    </citation>
    <scope>NUCLEOTIDE SEQUENCE [LARGE SCALE GENOMIC DNA]</scope>
</reference>
<dbReference type="SUPFAM" id="SSF48403">
    <property type="entry name" value="Ankyrin repeat"/>
    <property type="match status" value="1"/>
</dbReference>
<dbReference type="PROSITE" id="PS50088">
    <property type="entry name" value="ANK_REPEAT"/>
    <property type="match status" value="2"/>
</dbReference>
<dbReference type="EMBL" id="CABFNO020001568">
    <property type="protein sequence ID" value="CAH0004853.1"/>
    <property type="molecule type" value="Genomic_DNA"/>
</dbReference>
<dbReference type="Gene3D" id="1.25.40.20">
    <property type="entry name" value="Ankyrin repeat-containing domain"/>
    <property type="match status" value="1"/>
</dbReference>
<keyword evidence="2 3" id="KW-0040">ANK repeat</keyword>
<evidence type="ECO:0000256" key="4">
    <source>
        <dbReference type="SAM" id="Phobius"/>
    </source>
</evidence>
<keyword evidence="4" id="KW-0812">Transmembrane</keyword>
<feature type="repeat" description="ANK" evidence="3">
    <location>
        <begin position="245"/>
        <end position="277"/>
    </location>
</feature>
<comment type="caution">
    <text evidence="5">The sequence shown here is derived from an EMBL/GenBank/DDBJ whole genome shotgun (WGS) entry which is preliminary data.</text>
</comment>
<evidence type="ECO:0000313" key="6">
    <source>
        <dbReference type="Proteomes" id="UP000754883"/>
    </source>
</evidence>
<dbReference type="Pfam" id="PF12796">
    <property type="entry name" value="Ank_2"/>
    <property type="match status" value="2"/>
</dbReference>
<dbReference type="PANTHER" id="PTHR24198:SF165">
    <property type="entry name" value="ANKYRIN REPEAT-CONTAINING PROTEIN-RELATED"/>
    <property type="match status" value="1"/>
</dbReference>
<dbReference type="PROSITE" id="PS50297">
    <property type="entry name" value="ANK_REP_REGION"/>
    <property type="match status" value="1"/>
</dbReference>
<feature type="transmembrane region" description="Helical" evidence="4">
    <location>
        <begin position="708"/>
        <end position="729"/>
    </location>
</feature>
<keyword evidence="6" id="KW-1185">Reference proteome</keyword>
<evidence type="ECO:0000256" key="3">
    <source>
        <dbReference type="PROSITE-ProRule" id="PRU00023"/>
    </source>
</evidence>
<evidence type="ECO:0008006" key="7">
    <source>
        <dbReference type="Google" id="ProtNLM"/>
    </source>
</evidence>
<organism evidence="5 6">
    <name type="scientific">Clonostachys byssicola</name>
    <dbReference type="NCBI Taxonomy" id="160290"/>
    <lineage>
        <taxon>Eukaryota</taxon>
        <taxon>Fungi</taxon>
        <taxon>Dikarya</taxon>
        <taxon>Ascomycota</taxon>
        <taxon>Pezizomycotina</taxon>
        <taxon>Sordariomycetes</taxon>
        <taxon>Hypocreomycetidae</taxon>
        <taxon>Hypocreales</taxon>
        <taxon>Bionectriaceae</taxon>
        <taxon>Clonostachys</taxon>
    </lineage>
</organism>
<keyword evidence="4" id="KW-0472">Membrane</keyword>
<feature type="repeat" description="ANK" evidence="3">
    <location>
        <begin position="321"/>
        <end position="353"/>
    </location>
</feature>
<evidence type="ECO:0000313" key="5">
    <source>
        <dbReference type="EMBL" id="CAH0004853.1"/>
    </source>
</evidence>
<dbReference type="OrthoDB" id="5428055at2759"/>
<keyword evidence="1" id="KW-0677">Repeat</keyword>
<proteinExistence type="predicted"/>
<dbReference type="PANTHER" id="PTHR24198">
    <property type="entry name" value="ANKYRIN REPEAT AND PROTEIN KINASE DOMAIN-CONTAINING PROTEIN"/>
    <property type="match status" value="1"/>
</dbReference>
<gene>
    <name evidence="5" type="ORF">CBYS24578_00005728</name>
</gene>